<proteinExistence type="inferred from homology"/>
<comment type="similarity">
    <text evidence="1 6">Belongs to the methyltransferase superfamily. RsmH family.</text>
</comment>
<accession>A0A518K5M5</accession>
<dbReference type="SUPFAM" id="SSF53335">
    <property type="entry name" value="S-adenosyl-L-methionine-dependent methyltransferases"/>
    <property type="match status" value="1"/>
</dbReference>
<evidence type="ECO:0000256" key="4">
    <source>
        <dbReference type="ARBA" id="ARBA00022679"/>
    </source>
</evidence>
<dbReference type="PANTHER" id="PTHR11265:SF0">
    <property type="entry name" value="12S RRNA N4-METHYLCYTIDINE METHYLTRANSFERASE"/>
    <property type="match status" value="1"/>
</dbReference>
<keyword evidence="3 6" id="KW-0489">Methyltransferase</keyword>
<reference evidence="7 8" key="1">
    <citation type="submission" date="2019-02" db="EMBL/GenBank/DDBJ databases">
        <title>Deep-cultivation of Planctomycetes and their phenomic and genomic characterization uncovers novel biology.</title>
        <authorList>
            <person name="Wiegand S."/>
            <person name="Jogler M."/>
            <person name="Boedeker C."/>
            <person name="Pinto D."/>
            <person name="Vollmers J."/>
            <person name="Rivas-Marin E."/>
            <person name="Kohn T."/>
            <person name="Peeters S.H."/>
            <person name="Heuer A."/>
            <person name="Rast P."/>
            <person name="Oberbeckmann S."/>
            <person name="Bunk B."/>
            <person name="Jeske O."/>
            <person name="Meyerdierks A."/>
            <person name="Storesund J.E."/>
            <person name="Kallscheuer N."/>
            <person name="Luecker S."/>
            <person name="Lage O.M."/>
            <person name="Pohl T."/>
            <person name="Merkel B.J."/>
            <person name="Hornburger P."/>
            <person name="Mueller R.-W."/>
            <person name="Bruemmer F."/>
            <person name="Labrenz M."/>
            <person name="Spormann A.M."/>
            <person name="Op den Camp H."/>
            <person name="Overmann J."/>
            <person name="Amann R."/>
            <person name="Jetten M.S.M."/>
            <person name="Mascher T."/>
            <person name="Medema M.H."/>
            <person name="Devos D.P."/>
            <person name="Kaster A.-K."/>
            <person name="Ovreas L."/>
            <person name="Rohde M."/>
            <person name="Galperin M.Y."/>
            <person name="Jogler C."/>
        </authorList>
    </citation>
    <scope>NUCLEOTIDE SEQUENCE [LARGE SCALE GENOMIC DNA]</scope>
    <source>
        <strain evidence="7 8">Spa11</strain>
    </source>
</reference>
<dbReference type="Pfam" id="PF01795">
    <property type="entry name" value="Methyltransf_5"/>
    <property type="match status" value="1"/>
</dbReference>
<sequence>MTASWRARDASRGSAVGTRFTPTTRVVGSPLIAIARQLYCAAFSMPPTVHIPVMPAEVLEQLDPRPGKVFLDGTLGGGGHTRMLAERVAPNGRVVAVDRDPGAVERAAETLRGLPIAVACSSYAEAPEVLAEAAVGPLDGVLLDLGLSSDQLDDRQRGFSFHADGPLDLRFDPTEGKPAAQLIARLSAEHLADVIYRYGEERCSRRIARAIVARRTERPITTANDLADVIRRAVPRDYDARLDPATRTFQALRIAVNEELHQLEIALRRLPALLAPGGRLVIISFHSLEDRMVKEAFRADDRLKVLTSKPLRPTDEEVAANPRARSAKLRVAERVG</sequence>
<keyword evidence="5 6" id="KW-0949">S-adenosyl-L-methionine</keyword>
<protein>
    <recommendedName>
        <fullName evidence="6">Ribosomal RNA small subunit methyltransferase H</fullName>
        <ecNumber evidence="6">2.1.1.199</ecNumber>
    </recommendedName>
    <alternativeName>
        <fullName evidence="6">16S rRNA m(4)C1402 methyltransferase</fullName>
    </alternativeName>
    <alternativeName>
        <fullName evidence="6">rRNA (cytosine-N(4)-)-methyltransferase RsmH</fullName>
    </alternativeName>
</protein>
<gene>
    <name evidence="6 7" type="primary">rsmH</name>
    <name evidence="7" type="ORF">Spa11_12840</name>
</gene>
<dbReference type="EC" id="2.1.1.199" evidence="6"/>
<dbReference type="KEGG" id="bmei:Spa11_12840"/>
<dbReference type="Gene3D" id="1.10.150.170">
    <property type="entry name" value="Putative methyltransferase TM0872, insert domain"/>
    <property type="match status" value="1"/>
</dbReference>
<dbReference type="GO" id="GO:0071424">
    <property type="term" value="F:rRNA (cytosine-N4-)-methyltransferase activity"/>
    <property type="evidence" value="ECO:0007669"/>
    <property type="project" value="UniProtKB-UniRule"/>
</dbReference>
<feature type="binding site" evidence="6">
    <location>
        <position position="98"/>
    </location>
    <ligand>
        <name>S-adenosyl-L-methionine</name>
        <dbReference type="ChEBI" id="CHEBI:59789"/>
    </ligand>
</feature>
<keyword evidence="4 6" id="KW-0808">Transferase</keyword>
<dbReference type="InterPro" id="IPR029063">
    <property type="entry name" value="SAM-dependent_MTases_sf"/>
</dbReference>
<evidence type="ECO:0000313" key="8">
    <source>
        <dbReference type="Proteomes" id="UP000316426"/>
    </source>
</evidence>
<comment type="catalytic activity">
    <reaction evidence="6">
        <text>cytidine(1402) in 16S rRNA + S-adenosyl-L-methionine = N(4)-methylcytidine(1402) in 16S rRNA + S-adenosyl-L-homocysteine + H(+)</text>
        <dbReference type="Rhea" id="RHEA:42928"/>
        <dbReference type="Rhea" id="RHEA-COMP:10286"/>
        <dbReference type="Rhea" id="RHEA-COMP:10287"/>
        <dbReference type="ChEBI" id="CHEBI:15378"/>
        <dbReference type="ChEBI" id="CHEBI:57856"/>
        <dbReference type="ChEBI" id="CHEBI:59789"/>
        <dbReference type="ChEBI" id="CHEBI:74506"/>
        <dbReference type="ChEBI" id="CHEBI:82748"/>
        <dbReference type="EC" id="2.1.1.199"/>
    </reaction>
</comment>
<dbReference type="GO" id="GO:0005737">
    <property type="term" value="C:cytoplasm"/>
    <property type="evidence" value="ECO:0007669"/>
    <property type="project" value="UniProtKB-SubCell"/>
</dbReference>
<organism evidence="7 8">
    <name type="scientific">Botrimarina mediterranea</name>
    <dbReference type="NCBI Taxonomy" id="2528022"/>
    <lineage>
        <taxon>Bacteria</taxon>
        <taxon>Pseudomonadati</taxon>
        <taxon>Planctomycetota</taxon>
        <taxon>Planctomycetia</taxon>
        <taxon>Pirellulales</taxon>
        <taxon>Lacipirellulaceae</taxon>
        <taxon>Botrimarina</taxon>
    </lineage>
</organism>
<evidence type="ECO:0000313" key="7">
    <source>
        <dbReference type="EMBL" id="QDV73094.1"/>
    </source>
</evidence>
<comment type="function">
    <text evidence="6">Specifically methylates the N4 position of cytidine in position 1402 (C1402) of 16S rRNA.</text>
</comment>
<evidence type="ECO:0000256" key="3">
    <source>
        <dbReference type="ARBA" id="ARBA00022603"/>
    </source>
</evidence>
<dbReference type="GO" id="GO:0070475">
    <property type="term" value="P:rRNA base methylation"/>
    <property type="evidence" value="ECO:0007669"/>
    <property type="project" value="UniProtKB-UniRule"/>
</dbReference>
<evidence type="ECO:0000256" key="5">
    <source>
        <dbReference type="ARBA" id="ARBA00022691"/>
    </source>
</evidence>
<feature type="binding site" evidence="6">
    <location>
        <begin position="78"/>
        <end position="80"/>
    </location>
    <ligand>
        <name>S-adenosyl-L-methionine</name>
        <dbReference type="ChEBI" id="CHEBI:59789"/>
    </ligand>
</feature>
<dbReference type="InterPro" id="IPR023397">
    <property type="entry name" value="SAM-dep_MeTrfase_MraW_recog"/>
</dbReference>
<feature type="binding site" evidence="6">
    <location>
        <position position="123"/>
    </location>
    <ligand>
        <name>S-adenosyl-L-methionine</name>
        <dbReference type="ChEBI" id="CHEBI:59789"/>
    </ligand>
</feature>
<name>A0A518K5M5_9BACT</name>
<dbReference type="Proteomes" id="UP000316426">
    <property type="component" value="Chromosome"/>
</dbReference>
<dbReference type="Gene3D" id="3.40.50.150">
    <property type="entry name" value="Vaccinia Virus protein VP39"/>
    <property type="match status" value="1"/>
</dbReference>
<keyword evidence="8" id="KW-1185">Reference proteome</keyword>
<feature type="binding site" evidence="6">
    <location>
        <position position="151"/>
    </location>
    <ligand>
        <name>S-adenosyl-L-methionine</name>
        <dbReference type="ChEBI" id="CHEBI:59789"/>
    </ligand>
</feature>
<keyword evidence="2 6" id="KW-0698">rRNA processing</keyword>
<evidence type="ECO:0000256" key="2">
    <source>
        <dbReference type="ARBA" id="ARBA00022552"/>
    </source>
</evidence>
<dbReference type="PIRSF" id="PIRSF004486">
    <property type="entry name" value="MraW"/>
    <property type="match status" value="1"/>
</dbReference>
<dbReference type="NCBIfam" id="TIGR00006">
    <property type="entry name" value="16S rRNA (cytosine(1402)-N(4))-methyltransferase RsmH"/>
    <property type="match status" value="1"/>
</dbReference>
<keyword evidence="6" id="KW-0963">Cytoplasm</keyword>
<dbReference type="AlphaFoldDB" id="A0A518K5M5"/>
<dbReference type="EMBL" id="CP036349">
    <property type="protein sequence ID" value="QDV73094.1"/>
    <property type="molecule type" value="Genomic_DNA"/>
</dbReference>
<dbReference type="SUPFAM" id="SSF81799">
    <property type="entry name" value="Putative methyltransferase TM0872, insert domain"/>
    <property type="match status" value="1"/>
</dbReference>
<dbReference type="InterPro" id="IPR002903">
    <property type="entry name" value="RsmH"/>
</dbReference>
<dbReference type="HAMAP" id="MF_01007">
    <property type="entry name" value="16SrRNA_methyltr_H"/>
    <property type="match status" value="1"/>
</dbReference>
<evidence type="ECO:0000256" key="1">
    <source>
        <dbReference type="ARBA" id="ARBA00010396"/>
    </source>
</evidence>
<comment type="subcellular location">
    <subcellularLocation>
        <location evidence="6">Cytoplasm</location>
    </subcellularLocation>
</comment>
<feature type="binding site" evidence="6">
    <location>
        <position position="144"/>
    </location>
    <ligand>
        <name>S-adenosyl-L-methionine</name>
        <dbReference type="ChEBI" id="CHEBI:59789"/>
    </ligand>
</feature>
<dbReference type="PANTHER" id="PTHR11265">
    <property type="entry name" value="S-ADENOSYL-METHYLTRANSFERASE MRAW"/>
    <property type="match status" value="1"/>
</dbReference>
<evidence type="ECO:0000256" key="6">
    <source>
        <dbReference type="HAMAP-Rule" id="MF_01007"/>
    </source>
</evidence>